<organism evidence="3 4">
    <name type="scientific">Roseibium aquae</name>
    <dbReference type="NCBI Taxonomy" id="1323746"/>
    <lineage>
        <taxon>Bacteria</taxon>
        <taxon>Pseudomonadati</taxon>
        <taxon>Pseudomonadota</taxon>
        <taxon>Alphaproteobacteria</taxon>
        <taxon>Hyphomicrobiales</taxon>
        <taxon>Stappiaceae</taxon>
        <taxon>Roseibium</taxon>
    </lineage>
</organism>
<dbReference type="GO" id="GO:0003677">
    <property type="term" value="F:DNA binding"/>
    <property type="evidence" value="ECO:0007669"/>
    <property type="project" value="InterPro"/>
</dbReference>
<evidence type="ECO:0000256" key="1">
    <source>
        <dbReference type="ARBA" id="ARBA00023172"/>
    </source>
</evidence>
<dbReference type="Pfam" id="PF00589">
    <property type="entry name" value="Phage_integrase"/>
    <property type="match status" value="1"/>
</dbReference>
<accession>A0A916X438</accession>
<dbReference type="InterPro" id="IPR011010">
    <property type="entry name" value="DNA_brk_join_enz"/>
</dbReference>
<dbReference type="Gene3D" id="1.10.443.10">
    <property type="entry name" value="Intergrase catalytic core"/>
    <property type="match status" value="1"/>
</dbReference>
<evidence type="ECO:0000313" key="4">
    <source>
        <dbReference type="Proteomes" id="UP000605148"/>
    </source>
</evidence>
<feature type="domain" description="Tyr recombinase" evidence="2">
    <location>
        <begin position="1"/>
        <end position="73"/>
    </location>
</feature>
<dbReference type="GO" id="GO:0006310">
    <property type="term" value="P:DNA recombination"/>
    <property type="evidence" value="ECO:0007669"/>
    <property type="project" value="UniProtKB-KW"/>
</dbReference>
<reference evidence="3" key="2">
    <citation type="submission" date="2020-09" db="EMBL/GenBank/DDBJ databases">
        <authorList>
            <person name="Sun Q."/>
            <person name="Zhou Y."/>
        </authorList>
    </citation>
    <scope>NUCLEOTIDE SEQUENCE</scope>
    <source>
        <strain evidence="3">CGMCC 1.12426</strain>
    </source>
</reference>
<comment type="caution">
    <text evidence="3">The sequence shown here is derived from an EMBL/GenBank/DDBJ whole genome shotgun (WGS) entry which is preliminary data.</text>
</comment>
<dbReference type="GO" id="GO:0015074">
    <property type="term" value="P:DNA integration"/>
    <property type="evidence" value="ECO:0007669"/>
    <property type="project" value="InterPro"/>
</dbReference>
<proteinExistence type="predicted"/>
<name>A0A916X438_9HYPH</name>
<dbReference type="InterPro" id="IPR002104">
    <property type="entry name" value="Integrase_catalytic"/>
</dbReference>
<protein>
    <recommendedName>
        <fullName evidence="2">Tyr recombinase domain-containing protein</fullName>
    </recommendedName>
</protein>
<dbReference type="EMBL" id="BMFA01000028">
    <property type="protein sequence ID" value="GGB64171.1"/>
    <property type="molecule type" value="Genomic_DNA"/>
</dbReference>
<dbReference type="SUPFAM" id="SSF56349">
    <property type="entry name" value="DNA breaking-rejoining enzymes"/>
    <property type="match status" value="1"/>
</dbReference>
<reference evidence="3" key="1">
    <citation type="journal article" date="2014" name="Int. J. Syst. Evol. Microbiol.">
        <title>Complete genome sequence of Corynebacterium casei LMG S-19264T (=DSM 44701T), isolated from a smear-ripened cheese.</title>
        <authorList>
            <consortium name="US DOE Joint Genome Institute (JGI-PGF)"/>
            <person name="Walter F."/>
            <person name="Albersmeier A."/>
            <person name="Kalinowski J."/>
            <person name="Ruckert C."/>
        </authorList>
    </citation>
    <scope>NUCLEOTIDE SEQUENCE</scope>
    <source>
        <strain evidence="3">CGMCC 1.12426</strain>
    </source>
</reference>
<dbReference type="AlphaFoldDB" id="A0A916X438"/>
<keyword evidence="1" id="KW-0233">DNA recombination</keyword>
<evidence type="ECO:0000259" key="2">
    <source>
        <dbReference type="PROSITE" id="PS51898"/>
    </source>
</evidence>
<dbReference type="Proteomes" id="UP000605148">
    <property type="component" value="Unassembled WGS sequence"/>
</dbReference>
<gene>
    <name evidence="3" type="ORF">GCM10011316_40000</name>
</gene>
<sequence length="84" mass="9440">MAPIDIRTAWENARDAAGLVDFRFHDIRHSTASYLAMNGASLVEIAEVLGHRTLQMVRRYAHLSESHVKELVQSVNDKVLPAEL</sequence>
<dbReference type="PROSITE" id="PS51898">
    <property type="entry name" value="TYR_RECOMBINASE"/>
    <property type="match status" value="1"/>
</dbReference>
<evidence type="ECO:0000313" key="3">
    <source>
        <dbReference type="EMBL" id="GGB64171.1"/>
    </source>
</evidence>
<dbReference type="InterPro" id="IPR013762">
    <property type="entry name" value="Integrase-like_cat_sf"/>
</dbReference>
<keyword evidence="4" id="KW-1185">Reference proteome</keyword>